<dbReference type="InterPro" id="IPR047618">
    <property type="entry name" value="QOR-like"/>
</dbReference>
<name>A0ABN8N8Y7_9CNID</name>
<dbReference type="SUPFAM" id="SSF50129">
    <property type="entry name" value="GroES-like"/>
    <property type="match status" value="1"/>
</dbReference>
<dbReference type="InterPro" id="IPR020843">
    <property type="entry name" value="ER"/>
</dbReference>
<organism evidence="5 6">
    <name type="scientific">Porites lobata</name>
    <dbReference type="NCBI Taxonomy" id="104759"/>
    <lineage>
        <taxon>Eukaryota</taxon>
        <taxon>Metazoa</taxon>
        <taxon>Cnidaria</taxon>
        <taxon>Anthozoa</taxon>
        <taxon>Hexacorallia</taxon>
        <taxon>Scleractinia</taxon>
        <taxon>Fungiina</taxon>
        <taxon>Poritidae</taxon>
        <taxon>Porites</taxon>
    </lineage>
</organism>
<comment type="similarity">
    <text evidence="1">Belongs to the zinc-containing alcohol dehydrogenase family. Quinone oxidoreductase subfamily.</text>
</comment>
<dbReference type="Pfam" id="PF08240">
    <property type="entry name" value="ADH_N"/>
    <property type="match status" value="1"/>
</dbReference>
<dbReference type="InterPro" id="IPR036291">
    <property type="entry name" value="NAD(P)-bd_dom_sf"/>
</dbReference>
<evidence type="ECO:0000256" key="3">
    <source>
        <dbReference type="ARBA" id="ARBA00023002"/>
    </source>
</evidence>
<dbReference type="EMBL" id="CALNXK010000010">
    <property type="protein sequence ID" value="CAH3042791.1"/>
    <property type="molecule type" value="Genomic_DNA"/>
</dbReference>
<evidence type="ECO:0000259" key="4">
    <source>
        <dbReference type="SMART" id="SM00829"/>
    </source>
</evidence>
<sequence length="351" mass="37326">MWICAKRFSLLGKHLARVRLSLFANMSMKAVVVQEYGDSSKLSYEDVPIPEPGPGEVLVKNHFAGLNFIDTAVRKGIMKMVALGGIMGFEGAGTVEKLGAEVQDSSLGDRVAFAFVGSNAYAQFSKVATKYAVKVSDSLSMEQAASTLWQGFTAHAFACSSYPIKAGDKILVHAAAGGVGSLIVQIAKNAGAFVIGTTSTEVKAAKAKDSGADEVILYSQKDFVEEVNRITDGKGVNAIYDGVGKTTFLKNFDCLARRGTVVVYGGASGPPDPLNVGTLAKGSSYVTFGHFLHFVEDPAEYKQRANELFSWLAEGKLKFSGGITVVPLADAKKAHDMLEGRHTTGKVLLQP</sequence>
<dbReference type="PANTHER" id="PTHR48106">
    <property type="entry name" value="QUINONE OXIDOREDUCTASE PIG3-RELATED"/>
    <property type="match status" value="1"/>
</dbReference>
<comment type="caution">
    <text evidence="5">The sequence shown here is derived from an EMBL/GenBank/DDBJ whole genome shotgun (WGS) entry which is preliminary data.</text>
</comment>
<dbReference type="SMART" id="SM00829">
    <property type="entry name" value="PKS_ER"/>
    <property type="match status" value="1"/>
</dbReference>
<protein>
    <recommendedName>
        <fullName evidence="4">Enoyl reductase (ER) domain-containing protein</fullName>
    </recommendedName>
</protein>
<feature type="domain" description="Enoyl reductase (ER)" evidence="4">
    <location>
        <begin position="37"/>
        <end position="349"/>
    </location>
</feature>
<dbReference type="InterPro" id="IPR013149">
    <property type="entry name" value="ADH-like_C"/>
</dbReference>
<dbReference type="PROSITE" id="PS01162">
    <property type="entry name" value="QOR_ZETA_CRYSTAL"/>
    <property type="match status" value="1"/>
</dbReference>
<evidence type="ECO:0000256" key="2">
    <source>
        <dbReference type="ARBA" id="ARBA00022857"/>
    </source>
</evidence>
<gene>
    <name evidence="5" type="ORF">PLOB_00000630</name>
</gene>
<dbReference type="InterPro" id="IPR013154">
    <property type="entry name" value="ADH-like_N"/>
</dbReference>
<keyword evidence="6" id="KW-1185">Reference proteome</keyword>
<dbReference type="InterPro" id="IPR002364">
    <property type="entry name" value="Quin_OxRdtase/zeta-crystal_CS"/>
</dbReference>
<dbReference type="Gene3D" id="3.40.50.720">
    <property type="entry name" value="NAD(P)-binding Rossmann-like Domain"/>
    <property type="match status" value="1"/>
</dbReference>
<dbReference type="CDD" id="cd05286">
    <property type="entry name" value="QOR2"/>
    <property type="match status" value="1"/>
</dbReference>
<keyword evidence="3" id="KW-0560">Oxidoreductase</keyword>
<dbReference type="PANTHER" id="PTHR48106:SF13">
    <property type="entry name" value="QUINONE OXIDOREDUCTASE-RELATED"/>
    <property type="match status" value="1"/>
</dbReference>
<dbReference type="Gene3D" id="3.90.180.10">
    <property type="entry name" value="Medium-chain alcohol dehydrogenases, catalytic domain"/>
    <property type="match status" value="1"/>
</dbReference>
<evidence type="ECO:0000313" key="6">
    <source>
        <dbReference type="Proteomes" id="UP001159405"/>
    </source>
</evidence>
<accession>A0ABN8N8Y7</accession>
<dbReference type="InterPro" id="IPR011032">
    <property type="entry name" value="GroES-like_sf"/>
</dbReference>
<reference evidence="5 6" key="1">
    <citation type="submission" date="2022-05" db="EMBL/GenBank/DDBJ databases">
        <authorList>
            <consortium name="Genoscope - CEA"/>
            <person name="William W."/>
        </authorList>
    </citation>
    <scope>NUCLEOTIDE SEQUENCE [LARGE SCALE GENOMIC DNA]</scope>
</reference>
<proteinExistence type="inferred from homology"/>
<dbReference type="Proteomes" id="UP001159405">
    <property type="component" value="Unassembled WGS sequence"/>
</dbReference>
<dbReference type="Pfam" id="PF00107">
    <property type="entry name" value="ADH_zinc_N"/>
    <property type="match status" value="1"/>
</dbReference>
<dbReference type="SUPFAM" id="SSF51735">
    <property type="entry name" value="NAD(P)-binding Rossmann-fold domains"/>
    <property type="match status" value="1"/>
</dbReference>
<keyword evidence="2" id="KW-0521">NADP</keyword>
<evidence type="ECO:0000313" key="5">
    <source>
        <dbReference type="EMBL" id="CAH3042791.1"/>
    </source>
</evidence>
<evidence type="ECO:0000256" key="1">
    <source>
        <dbReference type="ARBA" id="ARBA00010371"/>
    </source>
</evidence>